<gene>
    <name evidence="2" type="ORF">KDA_54080</name>
</gene>
<keyword evidence="3" id="KW-1185">Reference proteome</keyword>
<accession>A0A402BEV3</accession>
<reference evidence="3" key="1">
    <citation type="submission" date="2018-12" db="EMBL/GenBank/DDBJ databases">
        <title>Tengunoibacter tsumagoiensis gen. nov., sp. nov., Dictyobacter kobayashii sp. nov., D. alpinus sp. nov., and D. joshuensis sp. nov. and description of Dictyobacteraceae fam. nov. within the order Ktedonobacterales isolated from Tengu-no-mugimeshi.</title>
        <authorList>
            <person name="Wang C.M."/>
            <person name="Zheng Y."/>
            <person name="Sakai Y."/>
            <person name="Toyoda A."/>
            <person name="Minakuchi Y."/>
            <person name="Abe K."/>
            <person name="Yokota A."/>
            <person name="Yabe S."/>
        </authorList>
    </citation>
    <scope>NUCLEOTIDE SEQUENCE [LARGE SCALE GENOMIC DNA]</scope>
    <source>
        <strain evidence="3">Uno16</strain>
    </source>
</reference>
<dbReference type="Gene3D" id="3.30.70.100">
    <property type="match status" value="1"/>
</dbReference>
<dbReference type="EMBL" id="BIFT01000002">
    <property type="protein sequence ID" value="GCE29924.1"/>
    <property type="molecule type" value="Genomic_DNA"/>
</dbReference>
<evidence type="ECO:0000313" key="3">
    <source>
        <dbReference type="Proteomes" id="UP000287171"/>
    </source>
</evidence>
<dbReference type="InterPro" id="IPR011008">
    <property type="entry name" value="Dimeric_a/b-barrel"/>
</dbReference>
<organism evidence="2 3">
    <name type="scientific">Dictyobacter alpinus</name>
    <dbReference type="NCBI Taxonomy" id="2014873"/>
    <lineage>
        <taxon>Bacteria</taxon>
        <taxon>Bacillati</taxon>
        <taxon>Chloroflexota</taxon>
        <taxon>Ktedonobacteria</taxon>
        <taxon>Ktedonobacterales</taxon>
        <taxon>Dictyobacteraceae</taxon>
        <taxon>Dictyobacter</taxon>
    </lineage>
</organism>
<comment type="caution">
    <text evidence="2">The sequence shown here is derived from an EMBL/GenBank/DDBJ whole genome shotgun (WGS) entry which is preliminary data.</text>
</comment>
<dbReference type="InterPro" id="IPR007138">
    <property type="entry name" value="ABM_dom"/>
</dbReference>
<protein>
    <recommendedName>
        <fullName evidence="1">ABM domain-containing protein</fullName>
    </recommendedName>
</protein>
<evidence type="ECO:0000313" key="2">
    <source>
        <dbReference type="EMBL" id="GCE29924.1"/>
    </source>
</evidence>
<name>A0A402BEV3_9CHLR</name>
<sequence>MICMTITFTIIPNYEQDVLKLLHQLIHHASTNPHILEAHIYRSQKEPYNFFAYLQFTDQAALDAHEGNAYYGEYVMTNLYGMLAKDSPTIETYKSLFQHTRHEK</sequence>
<evidence type="ECO:0000259" key="1">
    <source>
        <dbReference type="Pfam" id="PF03992"/>
    </source>
</evidence>
<feature type="domain" description="ABM" evidence="1">
    <location>
        <begin position="1"/>
        <end position="74"/>
    </location>
</feature>
<dbReference type="AlphaFoldDB" id="A0A402BEV3"/>
<proteinExistence type="predicted"/>
<dbReference type="Proteomes" id="UP000287171">
    <property type="component" value="Unassembled WGS sequence"/>
</dbReference>
<dbReference type="Pfam" id="PF03992">
    <property type="entry name" value="ABM"/>
    <property type="match status" value="1"/>
</dbReference>
<dbReference type="SUPFAM" id="SSF54909">
    <property type="entry name" value="Dimeric alpha+beta barrel"/>
    <property type="match status" value="1"/>
</dbReference>